<comment type="function">
    <text evidence="7">Regulatory subunit of the poly(A)-nuclease (PAN) deadenylation complex, one of two cytoplasmic mRNA deadenylases involved in mRNA turnover. PAN specifically shortens poly(A) tails of RNA and the activity is stimulated by poly(A)-binding protein PAB1. PAN deadenylation is followed by rapid degradation of the shortened mRNA tails by the CCR4-NOT complex. Deadenylated mRNAs are then degraded by two alternative mechanisms, namely exosome-mediated 3'-5' exonucleolytic degradation, or deadenlyation-dependent mRNA decaping and subsequent 5'-3' exonucleolytic degradation by XRN1. May also be involved in post-transcriptional maturation of mRNA poly(A) tails. PAN3 acts as a positive regulator for PAN activity, recruiting the catalytic subunit PAN2 to mRNA via its interaction with RNA and with PAB1.</text>
</comment>
<dbReference type="InterPro" id="IPR030844">
    <property type="entry name" value="PAN3"/>
</dbReference>
<keyword evidence="5 7" id="KW-0067">ATP-binding</keyword>
<comment type="caution">
    <text evidence="7">Lacks conserved residue(s) required for the propagation of feature annotation.</text>
</comment>
<keyword evidence="2 7" id="KW-0963">Cytoplasm</keyword>
<name>W4K2F1_HETIT</name>
<comment type="similarity">
    <text evidence="7">Belongs to the protein kinase superfamily. PAN3 family.</text>
</comment>
<evidence type="ECO:0000256" key="1">
    <source>
        <dbReference type="ARBA" id="ARBA00004496"/>
    </source>
</evidence>
<dbReference type="Gene3D" id="1.10.510.10">
    <property type="entry name" value="Transferase(Phosphotransferase) domain 1"/>
    <property type="match status" value="1"/>
</dbReference>
<feature type="binding site" evidence="7">
    <location>
        <position position="85"/>
    </location>
    <ligand>
        <name>ATP</name>
        <dbReference type="ChEBI" id="CHEBI:30616"/>
    </ligand>
</feature>
<proteinExistence type="inferred from homology"/>
<dbReference type="GO" id="GO:0000932">
    <property type="term" value="C:P-body"/>
    <property type="evidence" value="ECO:0007669"/>
    <property type="project" value="TreeGrafter"/>
</dbReference>
<dbReference type="InterPro" id="IPR041332">
    <property type="entry name" value="Pan3_CK"/>
</dbReference>
<dbReference type="AlphaFoldDB" id="W4K2F1"/>
<dbReference type="FunFam" id="1.10.287.3700:FF:000001">
    <property type="entry name" value="PAN2-PAN3 deadenylation complex subunit PAN3"/>
    <property type="match status" value="1"/>
</dbReference>
<accession>W4K2F1</accession>
<dbReference type="Pfam" id="PF18101">
    <property type="entry name" value="Pan3_CK"/>
    <property type="match status" value="1"/>
</dbReference>
<evidence type="ECO:0000256" key="5">
    <source>
        <dbReference type="ARBA" id="ARBA00022840"/>
    </source>
</evidence>
<dbReference type="GO" id="GO:0005524">
    <property type="term" value="F:ATP binding"/>
    <property type="evidence" value="ECO:0007669"/>
    <property type="project" value="UniProtKB-UniRule"/>
</dbReference>
<dbReference type="Pfam" id="PF07714">
    <property type="entry name" value="PK_Tyr_Ser-Thr"/>
    <property type="match status" value="1"/>
</dbReference>
<comment type="domain">
    <text evidence="7">Contains a pseudokinase domain. The protein kinase domain is predicted to be catalytically inactive because some of the residues important for catalytic activity are substituted and it lacks the equivalent of the binding site for a peptide substrate. However, it has retained an ATP-binding site and ATP-binding is required for mRNA degradation, stimulating the activity of the PAN2 nuclease in vitro. The nucleotide-binding site is juxtaposed to the RNase active site of PAN2 in the complex and may actually bind nucleosides of a poly(A) RNA rather than ATP, feeding the poly(A)-tail to the active site of the deadenylase and thus increasing the efficiency with which this distributive enzyme degrades oligo(A) RNAs.</text>
</comment>
<dbReference type="KEGG" id="hir:HETIRDRAFT_435179"/>
<dbReference type="OrthoDB" id="204958at2759"/>
<dbReference type="FunCoup" id="W4K2F1">
    <property type="interactions" value="115"/>
</dbReference>
<dbReference type="HOGENOM" id="CLU_016423_0_1_1"/>
<evidence type="ECO:0000256" key="4">
    <source>
        <dbReference type="ARBA" id="ARBA00022741"/>
    </source>
</evidence>
<evidence type="ECO:0000256" key="6">
    <source>
        <dbReference type="ARBA" id="ARBA00023054"/>
    </source>
</evidence>
<protein>
    <recommendedName>
        <fullName evidence="7">PAN2-PAN3 deadenylation complex subunit PAN3</fullName>
    </recommendedName>
    <alternativeName>
        <fullName evidence="7">PAB1P-dependent poly(A)-specific ribonuclease</fullName>
    </alternativeName>
    <alternativeName>
        <fullName evidence="7">Poly(A)-nuclease deadenylation complex subunit 3</fullName>
        <shortName evidence="7">PAN deadenylation complex subunit 3</shortName>
    </alternativeName>
</protein>
<feature type="coiled-coil region" evidence="7">
    <location>
        <begin position="320"/>
        <end position="358"/>
    </location>
</feature>
<dbReference type="SUPFAM" id="SSF56112">
    <property type="entry name" value="Protein kinase-like (PK-like)"/>
    <property type="match status" value="1"/>
</dbReference>
<evidence type="ECO:0000256" key="3">
    <source>
        <dbReference type="ARBA" id="ARBA00022664"/>
    </source>
</evidence>
<dbReference type="GO" id="GO:0031251">
    <property type="term" value="C:PAN complex"/>
    <property type="evidence" value="ECO:0007669"/>
    <property type="project" value="UniProtKB-UniRule"/>
</dbReference>
<evidence type="ECO:0000256" key="2">
    <source>
        <dbReference type="ARBA" id="ARBA00022490"/>
    </source>
</evidence>
<comment type="subunit">
    <text evidence="7">Homodimer. Forms a heterotrimer with a catalytic subunit PAN2 to form the poly(A)-nuclease (PAN) deadenylation complex. Interacts (via PAM-2 motif) with poly(A)-binding protein PAB1 (via PABC domain), conferring substrate specificity of the enzyme complex.</text>
</comment>
<sequence length="451" mass="50359">MMLPPEYEVGHVMDYYPSQATFMRAPRSETFRTAPAPGLNLPEELQGYHTLVPLESTTGERRKFGSWYSTVYRATGKDDRGYVLRRIESYRLTHQAAFTAIEQWSRIGHPNIVTVHEAFTTRSFGDSSLVVAYAYHPNALTLYDAHIKPKAPIFQNGRLTAASQHLPERTIWSYIIQIASAIKAVHDKGLAVRMIDVTKILVTGKNRIRIASCGLADVLTYNPSIAAPPTPGTPSNGGSTNISQAASSVMMLLQLEDLSMLGKLIFALCCNNVAAVSNLSKAVDIVSKQYSADLKVLALFCISKPGLHKHIGQVFDMIGSRLLTEMDDLQHGIDHLEGELMSELENARLVRLLCKFGFINERPEFARDARWSETGDRYIIKLFRDYVFHQVDEHGNPVVNLSHVLACLNKLDAGTDERIMLVARDEQSVLVVSYQDVKACVESAFFELARR</sequence>
<feature type="domain" description="Protein kinase" evidence="8">
    <location>
        <begin position="57"/>
        <end position="323"/>
    </location>
</feature>
<organism evidence="9 10">
    <name type="scientific">Heterobasidion irregulare (strain TC 32-1)</name>
    <dbReference type="NCBI Taxonomy" id="747525"/>
    <lineage>
        <taxon>Eukaryota</taxon>
        <taxon>Fungi</taxon>
        <taxon>Dikarya</taxon>
        <taxon>Basidiomycota</taxon>
        <taxon>Agaricomycotina</taxon>
        <taxon>Agaricomycetes</taxon>
        <taxon>Russulales</taxon>
        <taxon>Bondarzewiaceae</taxon>
        <taxon>Heterobasidion</taxon>
        <taxon>Heterobasidion annosum species complex</taxon>
    </lineage>
</organism>
<evidence type="ECO:0000313" key="10">
    <source>
        <dbReference type="Proteomes" id="UP000030671"/>
    </source>
</evidence>
<comment type="domain">
    <text evidence="7">The pseudokinase domain, the coiled-coil (CC), and C-terminal knob domain (CK) form a structural unit (PKC) that forms an extensive high-affinity interaction surface for PAN2.</text>
</comment>
<dbReference type="GO" id="GO:0006397">
    <property type="term" value="P:mRNA processing"/>
    <property type="evidence" value="ECO:0007669"/>
    <property type="project" value="UniProtKB-KW"/>
</dbReference>
<keyword evidence="3 7" id="KW-0507">mRNA processing</keyword>
<dbReference type="GO" id="GO:0008143">
    <property type="term" value="F:poly(A) binding"/>
    <property type="evidence" value="ECO:0007669"/>
    <property type="project" value="TreeGrafter"/>
</dbReference>
<comment type="subcellular location">
    <subcellularLocation>
        <location evidence="1 7">Cytoplasm</location>
    </subcellularLocation>
</comment>
<evidence type="ECO:0000256" key="7">
    <source>
        <dbReference type="HAMAP-Rule" id="MF_03181"/>
    </source>
</evidence>
<reference evidence="9 10" key="1">
    <citation type="journal article" date="2012" name="New Phytol.">
        <title>Insight into trade-off between wood decay and parasitism from the genome of a fungal forest pathogen.</title>
        <authorList>
            <person name="Olson A."/>
            <person name="Aerts A."/>
            <person name="Asiegbu F."/>
            <person name="Belbahri L."/>
            <person name="Bouzid O."/>
            <person name="Broberg A."/>
            <person name="Canback B."/>
            <person name="Coutinho P.M."/>
            <person name="Cullen D."/>
            <person name="Dalman K."/>
            <person name="Deflorio G."/>
            <person name="van Diepen L.T."/>
            <person name="Dunand C."/>
            <person name="Duplessis S."/>
            <person name="Durling M."/>
            <person name="Gonthier P."/>
            <person name="Grimwood J."/>
            <person name="Fossdal C.G."/>
            <person name="Hansson D."/>
            <person name="Henrissat B."/>
            <person name="Hietala A."/>
            <person name="Himmelstrand K."/>
            <person name="Hoffmeister D."/>
            <person name="Hogberg N."/>
            <person name="James T.Y."/>
            <person name="Karlsson M."/>
            <person name="Kohler A."/>
            <person name="Kues U."/>
            <person name="Lee Y.H."/>
            <person name="Lin Y.C."/>
            <person name="Lind M."/>
            <person name="Lindquist E."/>
            <person name="Lombard V."/>
            <person name="Lucas S."/>
            <person name="Lunden K."/>
            <person name="Morin E."/>
            <person name="Murat C."/>
            <person name="Park J."/>
            <person name="Raffaello T."/>
            <person name="Rouze P."/>
            <person name="Salamov A."/>
            <person name="Schmutz J."/>
            <person name="Solheim H."/>
            <person name="Stahlberg J."/>
            <person name="Velez H."/>
            <person name="de Vries R.P."/>
            <person name="Wiebenga A."/>
            <person name="Woodward S."/>
            <person name="Yakovlev I."/>
            <person name="Garbelotto M."/>
            <person name="Martin F."/>
            <person name="Grigoriev I.V."/>
            <person name="Stenlid J."/>
        </authorList>
    </citation>
    <scope>NUCLEOTIDE SEQUENCE [LARGE SCALE GENOMIC DNA]</scope>
    <source>
        <strain evidence="9 10">TC 32-1</strain>
    </source>
</reference>
<keyword evidence="4 7" id="KW-0547">Nucleotide-binding</keyword>
<evidence type="ECO:0000259" key="8">
    <source>
        <dbReference type="PROSITE" id="PS50011"/>
    </source>
</evidence>
<dbReference type="PANTHER" id="PTHR12272">
    <property type="entry name" value="DEADENYLATION COMPLEX SUBUNIT PAN3"/>
    <property type="match status" value="1"/>
</dbReference>
<dbReference type="PROSITE" id="PS50011">
    <property type="entry name" value="PROTEIN_KINASE_DOM"/>
    <property type="match status" value="1"/>
</dbReference>
<dbReference type="InParanoid" id="W4K2F1"/>
<dbReference type="Proteomes" id="UP000030671">
    <property type="component" value="Unassembled WGS sequence"/>
</dbReference>
<dbReference type="STRING" id="747525.W4K2F1"/>
<keyword evidence="10" id="KW-1185">Reference proteome</keyword>
<evidence type="ECO:0000313" key="9">
    <source>
        <dbReference type="EMBL" id="ETW79899.1"/>
    </source>
</evidence>
<keyword evidence="6 7" id="KW-0175">Coiled coil</keyword>
<dbReference type="Gene3D" id="1.10.287.3700">
    <property type="match status" value="1"/>
</dbReference>
<dbReference type="Gene3D" id="1.20.5.5160">
    <property type="match status" value="1"/>
</dbReference>
<feature type="binding site" evidence="7">
    <location>
        <begin position="198"/>
        <end position="199"/>
    </location>
    <ligand>
        <name>ATP</name>
        <dbReference type="ChEBI" id="CHEBI:30616"/>
    </ligand>
</feature>
<dbReference type="EMBL" id="KI925460">
    <property type="protein sequence ID" value="ETW79899.1"/>
    <property type="molecule type" value="Genomic_DNA"/>
</dbReference>
<dbReference type="InterPro" id="IPR001245">
    <property type="entry name" value="Ser-Thr/Tyr_kinase_cat_dom"/>
</dbReference>
<gene>
    <name evidence="7" type="primary">PAN3</name>
    <name evidence="9" type="ORF">HETIRDRAFT_435179</name>
</gene>
<dbReference type="InterPro" id="IPR000719">
    <property type="entry name" value="Prot_kinase_dom"/>
</dbReference>
<dbReference type="PANTHER" id="PTHR12272:SF11">
    <property type="entry name" value="PAN2-PAN3 DEADENYLATION COMPLEX SUBUNIT PAN3"/>
    <property type="match status" value="1"/>
</dbReference>
<comment type="domain">
    <text evidence="7">The N-terminal zinc finger binds to poly(A) RNA.</text>
</comment>
<dbReference type="GeneID" id="20674806"/>
<dbReference type="eggNOG" id="KOG3741">
    <property type="taxonomic scope" value="Eukaryota"/>
</dbReference>
<dbReference type="InterPro" id="IPR011009">
    <property type="entry name" value="Kinase-like_dom_sf"/>
</dbReference>
<dbReference type="HAMAP" id="MF_03181">
    <property type="entry name" value="PAN3"/>
    <property type="match status" value="1"/>
</dbReference>
<dbReference type="RefSeq" id="XP_009548435.1">
    <property type="nucleotide sequence ID" value="XM_009550140.1"/>
</dbReference>
<dbReference type="GO" id="GO:0000289">
    <property type="term" value="P:nuclear-transcribed mRNA poly(A) tail shortening"/>
    <property type="evidence" value="ECO:0007669"/>
    <property type="project" value="UniProtKB-UniRule"/>
</dbReference>
<dbReference type="GO" id="GO:0004672">
    <property type="term" value="F:protein kinase activity"/>
    <property type="evidence" value="ECO:0007669"/>
    <property type="project" value="InterPro"/>
</dbReference>
<feature type="region of interest" description="Knob domain" evidence="7">
    <location>
        <begin position="359"/>
        <end position="451"/>
    </location>
</feature>